<protein>
    <submittedName>
        <fullName evidence="1">Uncharacterized protein</fullName>
    </submittedName>
</protein>
<evidence type="ECO:0000313" key="1">
    <source>
        <dbReference type="EMBL" id="QDB74063.1"/>
    </source>
</evidence>
<dbReference type="InterPro" id="IPR058601">
    <property type="entry name" value="Phage_phiTE_015-like"/>
</dbReference>
<dbReference type="Proteomes" id="UP000316128">
    <property type="component" value="Segment"/>
</dbReference>
<dbReference type="EMBL" id="MK804893">
    <property type="protein sequence ID" value="QDB74063.1"/>
    <property type="molecule type" value="Genomic_DNA"/>
</dbReference>
<accession>A0A4Y5TXC7</accession>
<gene>
    <name evidence="1" type="ORF">2L372D_149</name>
</gene>
<reference evidence="1 2" key="1">
    <citation type="submission" date="2019-04" db="EMBL/GenBank/DDBJ databases">
        <title>Nine Novel Phages from a Plateau Lake in Southwest China Provide Insights into Aeromonas Phage Diversity.</title>
        <authorList>
            <person name="Xiao W."/>
            <person name="Bai M."/>
            <person name="Wang Y."/>
            <person name="Cui X."/>
        </authorList>
    </citation>
    <scope>NUCLEOTIDE SEQUENCE [LARGE SCALE GENOMIC DNA]</scope>
</reference>
<evidence type="ECO:0000313" key="2">
    <source>
        <dbReference type="Proteomes" id="UP000316128"/>
    </source>
</evidence>
<proteinExistence type="predicted"/>
<sequence length="85" mass="10252">MDKVREEFEMWLRSTTDFYTYRTNYAMTKPEDQQYMCHRTNLAWFAWKASRESVVVDLPEHCKGNALTVSELKEQLDKEGIKYDF</sequence>
<keyword evidence="2" id="KW-1185">Reference proteome</keyword>
<organism evidence="1 2">
    <name type="scientific">Aeromonas phage 2L372D</name>
    <dbReference type="NCBI Taxonomy" id="2588097"/>
    <lineage>
        <taxon>Viruses</taxon>
        <taxon>Duplodnaviria</taxon>
        <taxon>Heunggongvirae</taxon>
        <taxon>Uroviricota</taxon>
        <taxon>Caudoviricetes</taxon>
        <taxon>Plateaulakevirus</taxon>
        <taxon>Plateaulakevirus pv2L372D</taxon>
    </lineage>
</organism>
<name>A0A4Y5TXC7_9CAUD</name>
<dbReference type="Pfam" id="PF26207">
    <property type="entry name" value="Phage_phiTE_015"/>
    <property type="match status" value="1"/>
</dbReference>